<dbReference type="EMBL" id="CP045273">
    <property type="protein sequence ID" value="QJX80137.1"/>
    <property type="molecule type" value="Genomic_DNA"/>
</dbReference>
<evidence type="ECO:0000313" key="3">
    <source>
        <dbReference type="Proteomes" id="UP000501076"/>
    </source>
</evidence>
<sequence length="130" mass="15000">MSSDYIQELTTLYEQYEERRTAAKANQDEAKDLKNLMMEIMKDRGVDSAIVAGLDDDAVELCINIVEREVLDKKIIAEKLGIKSNELSKIEKWVEYTRDGKITPEMLEDAKFTEEREQFSAKAVREDEGF</sequence>
<geneLocation type="plasmid" evidence="3">
    <name>pfdu301a</name>
</geneLocation>
<keyword evidence="2" id="KW-0614">Plasmid</keyword>
<feature type="coiled-coil region" evidence="1">
    <location>
        <begin position="6"/>
        <end position="33"/>
    </location>
</feature>
<protein>
    <submittedName>
        <fullName evidence="2">Uncharacterized protein</fullName>
    </submittedName>
</protein>
<keyword evidence="1" id="KW-0175">Coiled coil</keyword>
<dbReference type="AlphaFoldDB" id="A0A6M6E6I2"/>
<evidence type="ECO:0000256" key="1">
    <source>
        <dbReference type="SAM" id="Coils"/>
    </source>
</evidence>
<dbReference type="Proteomes" id="UP000501076">
    <property type="component" value="Plasmid pFDU301A"/>
</dbReference>
<dbReference type="RefSeq" id="WP_171778118.1">
    <property type="nucleotide sequence ID" value="NZ_CP045273.1"/>
</dbReference>
<gene>
    <name evidence="2" type="ORF">FDZ14_29005</name>
</gene>
<accession>A0A6M6E6I2</accession>
<organism evidence="2 3">
    <name type="scientific">Priestia megaterium</name>
    <name type="common">Bacillus megaterium</name>
    <dbReference type="NCBI Taxonomy" id="1404"/>
    <lineage>
        <taxon>Bacteria</taxon>
        <taxon>Bacillati</taxon>
        <taxon>Bacillota</taxon>
        <taxon>Bacilli</taxon>
        <taxon>Bacillales</taxon>
        <taxon>Bacillaceae</taxon>
        <taxon>Priestia</taxon>
    </lineage>
</organism>
<proteinExistence type="predicted"/>
<evidence type="ECO:0000313" key="2">
    <source>
        <dbReference type="EMBL" id="QJX80137.1"/>
    </source>
</evidence>
<reference evidence="2 3" key="1">
    <citation type="submission" date="2019-10" db="EMBL/GenBank/DDBJ databases">
        <title>Complete genome sequences for adaption low water activity.</title>
        <authorList>
            <person name="Zhao L."/>
            <person name="Zhong J."/>
        </authorList>
    </citation>
    <scope>NUCLEOTIDE SEQUENCE [LARGE SCALE GENOMIC DNA]</scope>
    <source>
        <strain evidence="2 3">FDU301</strain>
        <plasmid evidence="3">pfdu301a</plasmid>
    </source>
</reference>
<name>A0A6M6E6I2_PRIMG</name>